<reference evidence="3" key="1">
    <citation type="journal article" date="2019" name="Int. J. Syst. Evol. Microbiol.">
        <title>The Global Catalogue of Microorganisms (GCM) 10K type strain sequencing project: providing services to taxonomists for standard genome sequencing and annotation.</title>
        <authorList>
            <consortium name="The Broad Institute Genomics Platform"/>
            <consortium name="The Broad Institute Genome Sequencing Center for Infectious Disease"/>
            <person name="Wu L."/>
            <person name="Ma J."/>
        </authorList>
    </citation>
    <scope>NUCLEOTIDE SEQUENCE [LARGE SCALE GENOMIC DNA]</scope>
    <source>
        <strain evidence="3">CCUG 55074</strain>
    </source>
</reference>
<dbReference type="PANTHER" id="PTHR39624">
    <property type="entry name" value="PROTEIN INVOLVED IN RIMO-MEDIATED BETA-METHYLTHIOLATION OF RIBOSOMAL PROTEIN S12 YCAO"/>
    <property type="match status" value="1"/>
</dbReference>
<organism evidence="2 3">
    <name type="scientific">Phenylobacterium conjunctum</name>
    <dbReference type="NCBI Taxonomy" id="1298959"/>
    <lineage>
        <taxon>Bacteria</taxon>
        <taxon>Pseudomonadati</taxon>
        <taxon>Pseudomonadota</taxon>
        <taxon>Alphaproteobacteria</taxon>
        <taxon>Caulobacterales</taxon>
        <taxon>Caulobacteraceae</taxon>
        <taxon>Phenylobacterium</taxon>
    </lineage>
</organism>
<dbReference type="Gene3D" id="3.30.300.20">
    <property type="match status" value="1"/>
</dbReference>
<evidence type="ECO:0000313" key="2">
    <source>
        <dbReference type="EMBL" id="MFD1189605.1"/>
    </source>
</evidence>
<gene>
    <name evidence="2" type="ORF">ACFQ27_03355</name>
</gene>
<proteinExistence type="predicted"/>
<feature type="region of interest" description="Disordered" evidence="1">
    <location>
        <begin position="128"/>
        <end position="150"/>
    </location>
</feature>
<protein>
    <submittedName>
        <fullName evidence="2">OsmC family protein</fullName>
        <ecNumber evidence="2">1.11.1.-</ecNumber>
    </submittedName>
</protein>
<dbReference type="Proteomes" id="UP001597216">
    <property type="component" value="Unassembled WGS sequence"/>
</dbReference>
<dbReference type="RefSeq" id="WP_374346313.1">
    <property type="nucleotide sequence ID" value="NZ_JBHTLQ010000005.1"/>
</dbReference>
<dbReference type="InterPro" id="IPR003718">
    <property type="entry name" value="OsmC/Ohr_fam"/>
</dbReference>
<name>A0ABW3T1U3_9CAUL</name>
<feature type="compositionally biased region" description="Polar residues" evidence="1">
    <location>
        <begin position="128"/>
        <end position="137"/>
    </location>
</feature>
<comment type="caution">
    <text evidence="2">The sequence shown here is derived from an EMBL/GenBank/DDBJ whole genome shotgun (WGS) entry which is preliminary data.</text>
</comment>
<evidence type="ECO:0000313" key="3">
    <source>
        <dbReference type="Proteomes" id="UP001597216"/>
    </source>
</evidence>
<dbReference type="InterPro" id="IPR015946">
    <property type="entry name" value="KH_dom-like_a/b"/>
</dbReference>
<keyword evidence="3" id="KW-1185">Reference proteome</keyword>
<dbReference type="SUPFAM" id="SSF82784">
    <property type="entry name" value="OsmC-like"/>
    <property type="match status" value="1"/>
</dbReference>
<keyword evidence="2" id="KW-0575">Peroxidase</keyword>
<dbReference type="EC" id="1.11.1.-" evidence="2"/>
<dbReference type="Pfam" id="PF02566">
    <property type="entry name" value="OsmC"/>
    <property type="match status" value="1"/>
</dbReference>
<evidence type="ECO:0000256" key="1">
    <source>
        <dbReference type="SAM" id="MobiDB-lite"/>
    </source>
</evidence>
<sequence>MSQSVAHERIAEVGETGQGKFLNAVRIGPHRMLADEPVSVGGDGLGPDPYEFVLAGLGACTSMTIRMYAERKGWPLLRVAVRVRHAERMAAGAPKDVFERVIHLEGDLSQEERDRLMDIAERCPVSRTLSAGSTVTSRLADDPPPGEGAG</sequence>
<dbReference type="PANTHER" id="PTHR39624:SF2">
    <property type="entry name" value="OSMC-LIKE PROTEIN"/>
    <property type="match status" value="1"/>
</dbReference>
<accession>A0ABW3T1U3</accession>
<dbReference type="EMBL" id="JBHTLQ010000005">
    <property type="protein sequence ID" value="MFD1189605.1"/>
    <property type="molecule type" value="Genomic_DNA"/>
</dbReference>
<dbReference type="GO" id="GO:0004601">
    <property type="term" value="F:peroxidase activity"/>
    <property type="evidence" value="ECO:0007669"/>
    <property type="project" value="UniProtKB-KW"/>
</dbReference>
<keyword evidence="2" id="KW-0560">Oxidoreductase</keyword>
<dbReference type="InterPro" id="IPR036102">
    <property type="entry name" value="OsmC/Ohrsf"/>
</dbReference>